<feature type="region of interest" description="Disordered" evidence="1">
    <location>
        <begin position="1"/>
        <end position="21"/>
    </location>
</feature>
<feature type="region of interest" description="Disordered" evidence="1">
    <location>
        <begin position="99"/>
        <end position="155"/>
    </location>
</feature>
<sequence length="220" mass="23067">MALPSSAQAAGSTLSWSSPWPRQDLAIGEEGLHEEWFAQLAGKTGHHHRQPLPRAHHQARERQLLPHAPLTHAAELGVTTPPLAAAVPAARSSGHRLHVALTPRQPPPPPRGPCAAATASERPSHRRLRHRAAPLPTRAAQPRSSQGGPNSNSTASDLAIVTRAALSSSGLVGAPNRLTMSEGEGGVPPSPSLQLPGLAAWRGRGGEGRGRRRGYATNVT</sequence>
<evidence type="ECO:0000313" key="2">
    <source>
        <dbReference type="EMBL" id="EAZ28809.1"/>
    </source>
</evidence>
<gene>
    <name evidence="2" type="ORF">OsJ_12841</name>
</gene>
<accession>A3ANC0</accession>
<proteinExistence type="predicted"/>
<dbReference type="AlphaFoldDB" id="A3ANC0"/>
<feature type="region of interest" description="Disordered" evidence="1">
    <location>
        <begin position="181"/>
        <end position="220"/>
    </location>
</feature>
<dbReference type="Proteomes" id="UP000007752">
    <property type="component" value="Chromosome 3"/>
</dbReference>
<feature type="compositionally biased region" description="Polar residues" evidence="1">
    <location>
        <begin position="1"/>
        <end position="20"/>
    </location>
</feature>
<reference evidence="2" key="1">
    <citation type="journal article" date="2005" name="PLoS Biol.">
        <title>The genomes of Oryza sativa: a history of duplications.</title>
        <authorList>
            <person name="Yu J."/>
            <person name="Wang J."/>
            <person name="Lin W."/>
            <person name="Li S."/>
            <person name="Li H."/>
            <person name="Zhou J."/>
            <person name="Ni P."/>
            <person name="Dong W."/>
            <person name="Hu S."/>
            <person name="Zeng C."/>
            <person name="Zhang J."/>
            <person name="Zhang Y."/>
            <person name="Li R."/>
            <person name="Xu Z."/>
            <person name="Li S."/>
            <person name="Li X."/>
            <person name="Zheng H."/>
            <person name="Cong L."/>
            <person name="Lin L."/>
            <person name="Yin J."/>
            <person name="Geng J."/>
            <person name="Li G."/>
            <person name="Shi J."/>
            <person name="Liu J."/>
            <person name="Lv H."/>
            <person name="Li J."/>
            <person name="Wang J."/>
            <person name="Deng Y."/>
            <person name="Ran L."/>
            <person name="Shi X."/>
            <person name="Wang X."/>
            <person name="Wu Q."/>
            <person name="Li C."/>
            <person name="Ren X."/>
            <person name="Wang J."/>
            <person name="Wang X."/>
            <person name="Li D."/>
            <person name="Liu D."/>
            <person name="Zhang X."/>
            <person name="Ji Z."/>
            <person name="Zhao W."/>
            <person name="Sun Y."/>
            <person name="Zhang Z."/>
            <person name="Bao J."/>
            <person name="Han Y."/>
            <person name="Dong L."/>
            <person name="Ji J."/>
            <person name="Chen P."/>
            <person name="Wu S."/>
            <person name="Liu J."/>
            <person name="Xiao Y."/>
            <person name="Bu D."/>
            <person name="Tan J."/>
            <person name="Yang L."/>
            <person name="Ye C."/>
            <person name="Zhang J."/>
            <person name="Xu J."/>
            <person name="Zhou Y."/>
            <person name="Yu Y."/>
            <person name="Zhang B."/>
            <person name="Zhuang S."/>
            <person name="Wei H."/>
            <person name="Liu B."/>
            <person name="Lei M."/>
            <person name="Yu H."/>
            <person name="Li Y."/>
            <person name="Xu H."/>
            <person name="Wei S."/>
            <person name="He X."/>
            <person name="Fang L."/>
            <person name="Zhang Z."/>
            <person name="Zhang Y."/>
            <person name="Huang X."/>
            <person name="Su Z."/>
            <person name="Tong W."/>
            <person name="Li J."/>
            <person name="Tong Z."/>
            <person name="Li S."/>
            <person name="Ye J."/>
            <person name="Wang L."/>
            <person name="Fang L."/>
            <person name="Lei T."/>
            <person name="Chen C."/>
            <person name="Chen H."/>
            <person name="Xu Z."/>
            <person name="Li H."/>
            <person name="Huang H."/>
            <person name="Zhang F."/>
            <person name="Xu H."/>
            <person name="Li N."/>
            <person name="Zhao C."/>
            <person name="Li S."/>
            <person name="Dong L."/>
            <person name="Huang Y."/>
            <person name="Li L."/>
            <person name="Xi Y."/>
            <person name="Qi Q."/>
            <person name="Li W."/>
            <person name="Zhang B."/>
            <person name="Hu W."/>
            <person name="Zhang Y."/>
            <person name="Tian X."/>
            <person name="Jiao Y."/>
            <person name="Liang X."/>
            <person name="Jin J."/>
            <person name="Gao L."/>
            <person name="Zheng W."/>
            <person name="Hao B."/>
            <person name="Liu S."/>
            <person name="Wang W."/>
            <person name="Yuan L."/>
            <person name="Cao M."/>
            <person name="McDermott J."/>
            <person name="Samudrala R."/>
            <person name="Wang J."/>
            <person name="Wong G.K."/>
            <person name="Yang H."/>
        </authorList>
    </citation>
    <scope>NUCLEOTIDE SEQUENCE [LARGE SCALE GENOMIC DNA]</scope>
</reference>
<name>A3ANC0_ORYSJ</name>
<reference evidence="2" key="2">
    <citation type="submission" date="2008-12" db="EMBL/GenBank/DDBJ databases">
        <title>Improved gene annotation of the rice (Oryza sativa) genomes.</title>
        <authorList>
            <person name="Wang J."/>
            <person name="Li R."/>
            <person name="Fan W."/>
            <person name="Huang Q."/>
            <person name="Zhang J."/>
            <person name="Zhou Y."/>
            <person name="Hu Y."/>
            <person name="Zi S."/>
            <person name="Li J."/>
            <person name="Ni P."/>
            <person name="Zheng H."/>
            <person name="Zhang Y."/>
            <person name="Zhao M."/>
            <person name="Hao Q."/>
            <person name="McDermott J."/>
            <person name="Samudrala R."/>
            <person name="Kristiansen K."/>
            <person name="Wong G.K.-S."/>
        </authorList>
    </citation>
    <scope>NUCLEOTIDE SEQUENCE</scope>
</reference>
<feature type="compositionally biased region" description="Polar residues" evidence="1">
    <location>
        <begin position="142"/>
        <end position="155"/>
    </location>
</feature>
<protein>
    <submittedName>
        <fullName evidence="2">Uncharacterized protein</fullName>
    </submittedName>
</protein>
<organism evidence="2">
    <name type="scientific">Oryza sativa subsp. japonica</name>
    <name type="common">Rice</name>
    <dbReference type="NCBI Taxonomy" id="39947"/>
    <lineage>
        <taxon>Eukaryota</taxon>
        <taxon>Viridiplantae</taxon>
        <taxon>Streptophyta</taxon>
        <taxon>Embryophyta</taxon>
        <taxon>Tracheophyta</taxon>
        <taxon>Spermatophyta</taxon>
        <taxon>Magnoliopsida</taxon>
        <taxon>Liliopsida</taxon>
        <taxon>Poales</taxon>
        <taxon>Poaceae</taxon>
        <taxon>BOP clade</taxon>
        <taxon>Oryzoideae</taxon>
        <taxon>Oryzeae</taxon>
        <taxon>Oryzinae</taxon>
        <taxon>Oryza</taxon>
        <taxon>Oryza sativa</taxon>
    </lineage>
</organism>
<dbReference type="EMBL" id="CM000140">
    <property type="protein sequence ID" value="EAZ28809.1"/>
    <property type="molecule type" value="Genomic_DNA"/>
</dbReference>
<evidence type="ECO:0000256" key="1">
    <source>
        <dbReference type="SAM" id="MobiDB-lite"/>
    </source>
</evidence>